<comment type="caution">
    <text evidence="2">The sequence shown here is derived from an EMBL/GenBank/DDBJ whole genome shotgun (WGS) entry which is preliminary data.</text>
</comment>
<dbReference type="Gene3D" id="3.40.50.1000">
    <property type="entry name" value="HAD superfamily/HAD-like"/>
    <property type="match status" value="1"/>
</dbReference>
<dbReference type="OrthoDB" id="20198at2759"/>
<keyword evidence="1" id="KW-0378">Hydrolase</keyword>
<organism evidence="2 3">
    <name type="scientific">Hapsidospora chrysogenum (strain ATCC 11550 / CBS 779.69 / DSM 880 / IAM 14645 / JCM 23072 / IMI 49137)</name>
    <name type="common">Acremonium chrysogenum</name>
    <dbReference type="NCBI Taxonomy" id="857340"/>
    <lineage>
        <taxon>Eukaryota</taxon>
        <taxon>Fungi</taxon>
        <taxon>Dikarya</taxon>
        <taxon>Ascomycota</taxon>
        <taxon>Pezizomycotina</taxon>
        <taxon>Sordariomycetes</taxon>
        <taxon>Hypocreomycetidae</taxon>
        <taxon>Hypocreales</taxon>
        <taxon>Bionectriaceae</taxon>
        <taxon>Hapsidospora</taxon>
    </lineage>
</organism>
<name>A0A086SWQ8_HAPC1</name>
<dbReference type="PANTHER" id="PTHR43316:SF3">
    <property type="entry name" value="HALOACID DEHALOGENASE, TYPE II (AFU_ORTHOLOGUE AFUA_2G07750)-RELATED"/>
    <property type="match status" value="1"/>
</dbReference>
<dbReference type="PRINTS" id="PR00413">
    <property type="entry name" value="HADHALOGNASE"/>
</dbReference>
<dbReference type="Gene3D" id="1.10.150.240">
    <property type="entry name" value="Putative phosphatase, domain 2"/>
    <property type="match status" value="1"/>
</dbReference>
<dbReference type="InterPro" id="IPR036412">
    <property type="entry name" value="HAD-like_sf"/>
</dbReference>
<dbReference type="Proteomes" id="UP000029964">
    <property type="component" value="Unassembled WGS sequence"/>
</dbReference>
<keyword evidence="3" id="KW-1185">Reference proteome</keyword>
<dbReference type="SUPFAM" id="SSF56784">
    <property type="entry name" value="HAD-like"/>
    <property type="match status" value="1"/>
</dbReference>
<evidence type="ECO:0000256" key="1">
    <source>
        <dbReference type="ARBA" id="ARBA00022801"/>
    </source>
</evidence>
<dbReference type="EMBL" id="JPKY01000124">
    <property type="protein sequence ID" value="KFH41540.1"/>
    <property type="molecule type" value="Genomic_DNA"/>
</dbReference>
<dbReference type="GO" id="GO:0016791">
    <property type="term" value="F:phosphatase activity"/>
    <property type="evidence" value="ECO:0007669"/>
    <property type="project" value="UniProtKB-ARBA"/>
</dbReference>
<dbReference type="AlphaFoldDB" id="A0A086SWQ8"/>
<dbReference type="STRING" id="857340.A0A086SWQ8"/>
<accession>A0A086SWQ8</accession>
<dbReference type="Pfam" id="PF00702">
    <property type="entry name" value="Hydrolase"/>
    <property type="match status" value="1"/>
</dbReference>
<reference evidence="3" key="1">
    <citation type="journal article" date="2014" name="Genome Announc.">
        <title>Genome sequence and annotation of Acremonium chrysogenum, producer of the beta-lactam antibiotic cephalosporin C.</title>
        <authorList>
            <person name="Terfehr D."/>
            <person name="Dahlmann T.A."/>
            <person name="Specht T."/>
            <person name="Zadra I."/>
            <person name="Kuernsteiner H."/>
            <person name="Kueck U."/>
        </authorList>
    </citation>
    <scope>NUCLEOTIDE SEQUENCE [LARGE SCALE GENOMIC DNA]</scope>
    <source>
        <strain evidence="3">ATCC 11550 / CBS 779.69 / DSM 880 / IAM 14645 / JCM 23072 / IMI 49137</strain>
    </source>
</reference>
<evidence type="ECO:0000313" key="2">
    <source>
        <dbReference type="EMBL" id="KFH41540.1"/>
    </source>
</evidence>
<protein>
    <submittedName>
        <fullName evidence="2">Haloacetate dehalogenase H-like protein</fullName>
    </submittedName>
</protein>
<dbReference type="InterPro" id="IPR023214">
    <property type="entry name" value="HAD_sf"/>
</dbReference>
<evidence type="ECO:0000313" key="3">
    <source>
        <dbReference type="Proteomes" id="UP000029964"/>
    </source>
</evidence>
<dbReference type="InterPro" id="IPR051540">
    <property type="entry name" value="S-2-haloacid_dehalogenase"/>
</dbReference>
<gene>
    <name evidence="2" type="ORF">ACRE_077360</name>
</gene>
<dbReference type="InterPro" id="IPR006439">
    <property type="entry name" value="HAD-SF_hydro_IA"/>
</dbReference>
<dbReference type="PANTHER" id="PTHR43316">
    <property type="entry name" value="HYDROLASE, HALOACID DELAHOGENASE-RELATED"/>
    <property type="match status" value="1"/>
</dbReference>
<dbReference type="HOGENOM" id="CLU_114181_0_0_1"/>
<sequence length="231" mass="24744">MPASAGSANTEWQPKAIVFDVLTALLDSWSLWDASTPTGSASEGRPWRHRYLEITFSLPDGEYVPYEDCVRRAAADVGLPPSAAETLLRDWGNLRAWPEVAKVLPTLRERGYKLGVVTNCSRERGHVAIGNAEQSATAGSGRKVFIFDAAVTAEESGFYKPAFQAYDAILTRLGVDASDVLFVAGSSGDVQGATDAGMRVVWHNKAGLPKKGEAVPLRESSTLDGALSGFL</sequence>
<proteinExistence type="predicted"/>
<dbReference type="InterPro" id="IPR023198">
    <property type="entry name" value="PGP-like_dom2"/>
</dbReference>